<evidence type="ECO:0000256" key="3">
    <source>
        <dbReference type="ARBA" id="ARBA00022729"/>
    </source>
</evidence>
<dbReference type="SMART" id="SM00404">
    <property type="entry name" value="PTPc_motif"/>
    <property type="match status" value="1"/>
</dbReference>
<dbReference type="InterPro" id="IPR050713">
    <property type="entry name" value="RTP_Phos/Ushers"/>
</dbReference>
<dbReference type="Pfam" id="PF00102">
    <property type="entry name" value="Y_phosphatase"/>
    <property type="match status" value="1"/>
</dbReference>
<keyword evidence="7" id="KW-0472">Membrane</keyword>
<dbReference type="Gene3D" id="3.90.190.10">
    <property type="entry name" value="Protein tyrosine phosphatase superfamily"/>
    <property type="match status" value="1"/>
</dbReference>
<evidence type="ECO:0000313" key="12">
    <source>
        <dbReference type="EMBL" id="KAG5454633.1"/>
    </source>
</evidence>
<feature type="domain" description="Fibronectin type-III" evidence="11">
    <location>
        <begin position="372"/>
        <end position="465"/>
    </location>
</feature>
<keyword evidence="4" id="KW-0378">Hydrolase</keyword>
<reference evidence="12 13" key="2">
    <citation type="journal article" date="2021" name="Genomics">
        <title>High-quality reference genome for Clonorchis sinensis.</title>
        <authorList>
            <person name="Young N.D."/>
            <person name="Stroehlein A.J."/>
            <person name="Kinkar L."/>
            <person name="Wang T."/>
            <person name="Sohn W.M."/>
            <person name="Chang B.C.H."/>
            <person name="Kaur P."/>
            <person name="Weisz D."/>
            <person name="Dudchenko O."/>
            <person name="Aiden E.L."/>
            <person name="Korhonen P.K."/>
            <person name="Gasser R.B."/>
        </authorList>
    </citation>
    <scope>NUCLEOTIDE SEQUENCE [LARGE SCALE GENOMIC DNA]</scope>
    <source>
        <strain evidence="12">Cs-k2</strain>
    </source>
</reference>
<dbReference type="PANTHER" id="PTHR46957">
    <property type="entry name" value="CYTOKINE RECEPTOR"/>
    <property type="match status" value="1"/>
</dbReference>
<dbReference type="SMART" id="SM00194">
    <property type="entry name" value="PTPc"/>
    <property type="match status" value="1"/>
</dbReference>
<dbReference type="AlphaFoldDB" id="A0A8T1MZT6"/>
<dbReference type="InterPro" id="IPR000242">
    <property type="entry name" value="PTP_cat"/>
</dbReference>
<evidence type="ECO:0000259" key="11">
    <source>
        <dbReference type="PROSITE" id="PS50853"/>
    </source>
</evidence>
<keyword evidence="5" id="KW-0904">Protein phosphatase</keyword>
<evidence type="ECO:0000313" key="13">
    <source>
        <dbReference type="Proteomes" id="UP000286415"/>
    </source>
</evidence>
<keyword evidence="2" id="KW-0812">Transmembrane</keyword>
<name>A0A8T1MZT6_CLOSI</name>
<comment type="subcellular location">
    <subcellularLocation>
        <location evidence="1">Membrane</location>
        <topology evidence="1">Single-pass membrane protein</topology>
    </subcellularLocation>
</comment>
<keyword evidence="12" id="KW-0675">Receptor</keyword>
<dbReference type="Proteomes" id="UP000286415">
    <property type="component" value="Unassembled WGS sequence"/>
</dbReference>
<evidence type="ECO:0000256" key="5">
    <source>
        <dbReference type="ARBA" id="ARBA00022912"/>
    </source>
</evidence>
<evidence type="ECO:0000256" key="6">
    <source>
        <dbReference type="ARBA" id="ARBA00022989"/>
    </source>
</evidence>
<dbReference type="PANTHER" id="PTHR46957:SF3">
    <property type="entry name" value="CYTOKINE RECEPTOR"/>
    <property type="match status" value="1"/>
</dbReference>
<dbReference type="SMART" id="SM00060">
    <property type="entry name" value="FN3"/>
    <property type="match status" value="5"/>
</dbReference>
<dbReference type="CDD" id="cd00063">
    <property type="entry name" value="FN3"/>
    <property type="match status" value="2"/>
</dbReference>
<feature type="domain" description="Fibronectin type-III" evidence="11">
    <location>
        <begin position="469"/>
        <end position="566"/>
    </location>
</feature>
<keyword evidence="6" id="KW-1133">Transmembrane helix</keyword>
<dbReference type="InterPro" id="IPR016130">
    <property type="entry name" value="Tyr_Pase_AS"/>
</dbReference>
<dbReference type="InterPro" id="IPR029021">
    <property type="entry name" value="Prot-tyrosine_phosphatase-like"/>
</dbReference>
<dbReference type="SUPFAM" id="SSF52799">
    <property type="entry name" value="(Phosphotyrosine protein) phosphatases II"/>
    <property type="match status" value="1"/>
</dbReference>
<feature type="non-terminal residue" evidence="12">
    <location>
        <position position="1"/>
    </location>
</feature>
<sequence>LNSPTDLMVLSLQSSEITLGWFRNVHWDVCGTTKHVVTVVPLSGDPPTIVKVDGTSATVPINEDTWYEVYVHVETDDSVLRSFRSNGILLQSPLRLYSLPDLEIVNINPGVQKVSWSAGGSETREPVRNVTIKPVGPSQDEVTFTMVSGTPGRIIEGLEDCTEYQYTVISEWEYKQKTLKTLPASLLPANVTALLISPTTIEVNWNAPPCSESIDHVNYSVVVKPLNKGLEAIKQKVAEDFWREGPVEFRVEPCTAYVVYIEVDAMGTKDRSELIRVTDEKKPNVTVVNIEPGVQKVSWTDPSTTPECKHLYEVQQNNVDTGEHVTTIVSATERIFVQLTHCTNYEYTVRVVGEYVRGRKSDPVRLVTKSPKPETPTLLDVNVAGPTSVTLTWSTPIPHDRCSHTRYIVTAQAADAPLIQTTTDLQYTTLTVESCNSYLVAVQAQYSDGTLSEKSKFGAVTTVAHEPVAPVHLRVSMNAPHKQVLKWREPDPLYKCPHMYELERSEIGPKGTHVTHVRFYSITHEYVVLSLKPRTTNSYRLRVIGLPGNVVGPYSAAVKQTTTEKETLSGTLSDYMTAIDSTENTISVHLKFSSLLKIPDLNILSLVVQPQHEQTYIRHESAMLVKNGLELLDQSWKDRIHNRTGPWELKLWDRSKHTLLQKADDATIILGQTAPCSDSPYCEPGQLMPGAIYGIQLRIYSPNGVFTSRQIFASTKTDLICLRILIGVVAAVAGCAIIFAKFAYTYHTSASWNRLGPEAVKVENEQKPEKANKKRSWTEHMQRVGRYSIMRDDEEGSSFRRTGYMPTTSVVQTGRTIGELRAYLDECLQPTSMQLDEQFTTLRQDCLKREIDENMTTNYATDPKNHALNRYPDIIPYDHTAVLLSGSNPLKNEIEYYINASHIYAINPSKDAQSAPKLNPARVDYIAAQAPLKKTIADFWEMIAENHVSLIVMLTQLVEDNVPKCARYWPDEVYATTIHMSHGNELAVTLISEEDYPSYIIRKISLVTGSEDAASTTVTQLQMKVWPEHGVPYLADFTAVINEYQKLKLIEENRGAPTLVHCSTGAARSGVFIAADIIKRQLDSGEGLFDIQGTVALLRECRMHMVQKVNQYVFLHQYVRSLLNGKA</sequence>
<evidence type="ECO:0000256" key="1">
    <source>
        <dbReference type="ARBA" id="ARBA00004167"/>
    </source>
</evidence>
<comment type="caution">
    <text evidence="12">The sequence shown here is derived from an EMBL/GenBank/DDBJ whole genome shotgun (WGS) entry which is preliminary data.</text>
</comment>
<keyword evidence="8" id="KW-0325">Glycoprotein</keyword>
<dbReference type="InterPro" id="IPR003961">
    <property type="entry name" value="FN3_dom"/>
</dbReference>
<dbReference type="InterPro" id="IPR003595">
    <property type="entry name" value="Tyr_Pase_cat"/>
</dbReference>
<reference evidence="12 13" key="1">
    <citation type="journal article" date="2018" name="Biotechnol. Adv.">
        <title>Improved genomic resources and new bioinformatic workflow for the carcinogenic parasite Clonorchis sinensis: Biotechnological implications.</title>
        <authorList>
            <person name="Wang D."/>
            <person name="Korhonen P.K."/>
            <person name="Gasser R.B."/>
            <person name="Young N.D."/>
        </authorList>
    </citation>
    <scope>NUCLEOTIDE SEQUENCE [LARGE SCALE GENOMIC DNA]</scope>
    <source>
        <strain evidence="12">Cs-k2</strain>
    </source>
</reference>
<dbReference type="EMBL" id="NIRI02000005">
    <property type="protein sequence ID" value="KAG5454633.1"/>
    <property type="molecule type" value="Genomic_DNA"/>
</dbReference>
<proteinExistence type="predicted"/>
<dbReference type="SUPFAM" id="SSF49265">
    <property type="entry name" value="Fibronectin type III"/>
    <property type="match status" value="3"/>
</dbReference>
<evidence type="ECO:0000256" key="7">
    <source>
        <dbReference type="ARBA" id="ARBA00023136"/>
    </source>
</evidence>
<feature type="domain" description="Tyrosine specific protein phosphatases" evidence="10">
    <location>
        <begin position="1035"/>
        <end position="1113"/>
    </location>
</feature>
<evidence type="ECO:0000256" key="2">
    <source>
        <dbReference type="ARBA" id="ARBA00022692"/>
    </source>
</evidence>
<dbReference type="InterPro" id="IPR013783">
    <property type="entry name" value="Ig-like_fold"/>
</dbReference>
<organism evidence="12 13">
    <name type="scientific">Clonorchis sinensis</name>
    <name type="common">Chinese liver fluke</name>
    <dbReference type="NCBI Taxonomy" id="79923"/>
    <lineage>
        <taxon>Eukaryota</taxon>
        <taxon>Metazoa</taxon>
        <taxon>Spiralia</taxon>
        <taxon>Lophotrochozoa</taxon>
        <taxon>Platyhelminthes</taxon>
        <taxon>Trematoda</taxon>
        <taxon>Digenea</taxon>
        <taxon>Opisthorchiida</taxon>
        <taxon>Opisthorchiata</taxon>
        <taxon>Opisthorchiidae</taxon>
        <taxon>Clonorchis</taxon>
    </lineage>
</organism>
<feature type="domain" description="Fibronectin type-III" evidence="11">
    <location>
        <begin position="281"/>
        <end position="371"/>
    </location>
</feature>
<dbReference type="InterPro" id="IPR000387">
    <property type="entry name" value="Tyr_Pase_dom"/>
</dbReference>
<dbReference type="GO" id="GO:0004725">
    <property type="term" value="F:protein tyrosine phosphatase activity"/>
    <property type="evidence" value="ECO:0007669"/>
    <property type="project" value="InterPro"/>
</dbReference>
<gene>
    <name evidence="12" type="ORF">CSKR_106026</name>
</gene>
<dbReference type="PROSITE" id="PS50056">
    <property type="entry name" value="TYR_PHOSPHATASE_2"/>
    <property type="match status" value="1"/>
</dbReference>
<accession>A0A8T1MZT6</accession>
<feature type="domain" description="Tyrosine-protein phosphatase" evidence="9">
    <location>
        <begin position="835"/>
        <end position="1122"/>
    </location>
</feature>
<dbReference type="GO" id="GO:0016020">
    <property type="term" value="C:membrane"/>
    <property type="evidence" value="ECO:0007669"/>
    <property type="project" value="UniProtKB-SubCell"/>
</dbReference>
<dbReference type="OrthoDB" id="9979034at2759"/>
<dbReference type="PROSITE" id="PS50853">
    <property type="entry name" value="FN3"/>
    <property type="match status" value="3"/>
</dbReference>
<dbReference type="PRINTS" id="PR00700">
    <property type="entry name" value="PRTYPHPHTASE"/>
</dbReference>
<protein>
    <submittedName>
        <fullName evidence="12">Receptor-type tyrosine-protein phosphatase eta</fullName>
    </submittedName>
</protein>
<dbReference type="PROSITE" id="PS00383">
    <property type="entry name" value="TYR_PHOSPHATASE_1"/>
    <property type="match status" value="1"/>
</dbReference>
<evidence type="ECO:0000259" key="9">
    <source>
        <dbReference type="PROSITE" id="PS50055"/>
    </source>
</evidence>
<keyword evidence="13" id="KW-1185">Reference proteome</keyword>
<evidence type="ECO:0000256" key="8">
    <source>
        <dbReference type="ARBA" id="ARBA00023180"/>
    </source>
</evidence>
<keyword evidence="3" id="KW-0732">Signal</keyword>
<evidence type="ECO:0000259" key="10">
    <source>
        <dbReference type="PROSITE" id="PS50056"/>
    </source>
</evidence>
<evidence type="ECO:0000256" key="4">
    <source>
        <dbReference type="ARBA" id="ARBA00022801"/>
    </source>
</evidence>
<dbReference type="InterPro" id="IPR036116">
    <property type="entry name" value="FN3_sf"/>
</dbReference>
<dbReference type="PROSITE" id="PS50055">
    <property type="entry name" value="TYR_PHOSPHATASE_PTP"/>
    <property type="match status" value="1"/>
</dbReference>
<dbReference type="Gene3D" id="2.60.40.10">
    <property type="entry name" value="Immunoglobulins"/>
    <property type="match status" value="3"/>
</dbReference>
<dbReference type="CDD" id="cd00047">
    <property type="entry name" value="PTPc"/>
    <property type="match status" value="1"/>
</dbReference>